<name>A0AAN7V4Y7_9PEZI</name>
<comment type="caution">
    <text evidence="1">The sequence shown here is derived from an EMBL/GenBank/DDBJ whole genome shotgun (WGS) entry which is preliminary data.</text>
</comment>
<evidence type="ECO:0000313" key="2">
    <source>
        <dbReference type="Proteomes" id="UP001305414"/>
    </source>
</evidence>
<protein>
    <submittedName>
        <fullName evidence="1">Uncharacterized protein</fullName>
    </submittedName>
</protein>
<keyword evidence="2" id="KW-1185">Reference proteome</keyword>
<proteinExistence type="predicted"/>
<gene>
    <name evidence="1" type="ORF">RRF57_011791</name>
</gene>
<sequence>MAKRESIITFEMEGAGPWETRSGDLPACMGHSWSHRRKTRRSQNPVSHLGPCPTSCWEALANAPQTIVDVDVAATAVEDRLETAGTLASAWACSSRNTALSSRASARESGVWPSVSLALTSTLPVLSRSWTIPALPFPAAHQSGVRSLSSLRST</sequence>
<dbReference type="EMBL" id="JAWHQM010000062">
    <property type="protein sequence ID" value="KAK5636079.1"/>
    <property type="molecule type" value="Genomic_DNA"/>
</dbReference>
<accession>A0AAN7V4Y7</accession>
<evidence type="ECO:0000313" key="1">
    <source>
        <dbReference type="EMBL" id="KAK5636079.1"/>
    </source>
</evidence>
<organism evidence="1 2">
    <name type="scientific">Xylaria bambusicola</name>
    <dbReference type="NCBI Taxonomy" id="326684"/>
    <lineage>
        <taxon>Eukaryota</taxon>
        <taxon>Fungi</taxon>
        <taxon>Dikarya</taxon>
        <taxon>Ascomycota</taxon>
        <taxon>Pezizomycotina</taxon>
        <taxon>Sordariomycetes</taxon>
        <taxon>Xylariomycetidae</taxon>
        <taxon>Xylariales</taxon>
        <taxon>Xylariaceae</taxon>
        <taxon>Xylaria</taxon>
    </lineage>
</organism>
<reference evidence="1 2" key="1">
    <citation type="submission" date="2023-10" db="EMBL/GenBank/DDBJ databases">
        <title>Draft genome sequence of Xylaria bambusicola isolate GMP-LS, the root and basal stem rot pathogen of sugarcane in Indonesia.</title>
        <authorList>
            <person name="Selvaraj P."/>
            <person name="Muralishankar V."/>
            <person name="Muruganantham S."/>
            <person name="Sp S."/>
            <person name="Haryani S."/>
            <person name="Lau K.J.X."/>
            <person name="Naqvi N.I."/>
        </authorList>
    </citation>
    <scope>NUCLEOTIDE SEQUENCE [LARGE SCALE GENOMIC DNA]</scope>
    <source>
        <strain evidence="1">GMP-LS</strain>
    </source>
</reference>
<dbReference type="AlphaFoldDB" id="A0AAN7V4Y7"/>
<dbReference type="Proteomes" id="UP001305414">
    <property type="component" value="Unassembled WGS sequence"/>
</dbReference>